<feature type="non-terminal residue" evidence="2">
    <location>
        <position position="1"/>
    </location>
</feature>
<dbReference type="AlphaFoldDB" id="A0A3A3GF02"/>
<feature type="compositionally biased region" description="Polar residues" evidence="1">
    <location>
        <begin position="1"/>
        <end position="35"/>
    </location>
</feature>
<dbReference type="Proteomes" id="UP000266177">
    <property type="component" value="Unassembled WGS sequence"/>
</dbReference>
<feature type="compositionally biased region" description="Polar residues" evidence="1">
    <location>
        <begin position="57"/>
        <end position="69"/>
    </location>
</feature>
<sequence length="69" mass="7035">QNVVPSNFQPSGQTQSITAQTHGAQQNVVPSSFQPSGQTQSITSSLSSSGSASSTAELVQSVQSENQLG</sequence>
<feature type="region of interest" description="Disordered" evidence="1">
    <location>
        <begin position="1"/>
        <end position="69"/>
    </location>
</feature>
<name>A0A3A3GF02_PANTH</name>
<gene>
    <name evidence="2" type="ORF">DQX05_20525</name>
</gene>
<proteinExistence type="predicted"/>
<evidence type="ECO:0000256" key="1">
    <source>
        <dbReference type="SAM" id="MobiDB-lite"/>
    </source>
</evidence>
<reference evidence="2 3" key="1">
    <citation type="submission" date="2018-09" db="EMBL/GenBank/DDBJ databases">
        <title>Paenibacillus SK2017-BO5.</title>
        <authorList>
            <person name="Piskunova J.V."/>
            <person name="Dubiley S.A."/>
            <person name="Severinov K.V."/>
        </authorList>
    </citation>
    <scope>NUCLEOTIDE SEQUENCE [LARGE SCALE GENOMIC DNA]</scope>
    <source>
        <strain evidence="2 3">BO5</strain>
    </source>
</reference>
<organism evidence="2 3">
    <name type="scientific">Paenibacillus thiaminolyticus</name>
    <name type="common">Bacillus thiaminolyticus</name>
    <dbReference type="NCBI Taxonomy" id="49283"/>
    <lineage>
        <taxon>Bacteria</taxon>
        <taxon>Bacillati</taxon>
        <taxon>Bacillota</taxon>
        <taxon>Bacilli</taxon>
        <taxon>Bacillales</taxon>
        <taxon>Paenibacillaceae</taxon>
        <taxon>Paenibacillus</taxon>
    </lineage>
</organism>
<feature type="compositionally biased region" description="Low complexity" evidence="1">
    <location>
        <begin position="36"/>
        <end position="56"/>
    </location>
</feature>
<comment type="caution">
    <text evidence="2">The sequence shown here is derived from an EMBL/GenBank/DDBJ whole genome shotgun (WGS) entry which is preliminary data.</text>
</comment>
<evidence type="ECO:0000313" key="3">
    <source>
        <dbReference type="Proteomes" id="UP000266177"/>
    </source>
</evidence>
<accession>A0A3A3GF02</accession>
<dbReference type="EMBL" id="QYZD01000022">
    <property type="protein sequence ID" value="RJG21613.1"/>
    <property type="molecule type" value="Genomic_DNA"/>
</dbReference>
<evidence type="ECO:0000313" key="2">
    <source>
        <dbReference type="EMBL" id="RJG21613.1"/>
    </source>
</evidence>
<dbReference type="RefSeq" id="WP_220483223.1">
    <property type="nucleotide sequence ID" value="NZ_QYZD01000022.1"/>
</dbReference>
<protein>
    <submittedName>
        <fullName evidence="2">Uncharacterized protein</fullName>
    </submittedName>
</protein>